<reference evidence="2" key="1">
    <citation type="submission" date="2021-02" db="EMBL/GenBank/DDBJ databases">
        <authorList>
            <person name="Nowell W R."/>
        </authorList>
    </citation>
    <scope>NUCLEOTIDE SEQUENCE</scope>
</reference>
<accession>A0A8S2KMG1</accession>
<sequence>MVLQDESSMIVETTKKSTKLSCLESKSSSKIQQCFHSSCSHCNGNYLKTIKSEIKQITNESESFKSASTDSKNLSPSSSSSNIPFETQRLNFYAIIDEWKNDRMEHISFIYQKKRNQIDLICSQTYHEYETFKIEQKKLLNENLLSNNHNNNRILIPNEIDELNQKLSLTRHLLDYFIQPKLHNQNLYSDQDDNDDDNDDDDDDDGDDDDDDDESINYEDIFKHKPINEFSLSTDNLAMACSNSNILLRDGARLLLFNEKEKLHQLEIKVQHPGDFIRDVCWCEALGYYLVLTQYLLFIYDPEKYLLTIVDKVKPIQRSKFSSLTCSDNIMFLVNGNGQCVERWSIAKSFNWKLIKRWTDKDFCHENFRLTSRIRANHMMLALNICGLNFGYRICLYDYHMKLLRRINSDSNLHLLSYISGNQWMATDYKERFYLFNDDETMKAVMDYTGKGGFIRNVARLGSSYVAVKVQTRLQMADLPNGGEVAPPLVSTKTDARANGPIGSAGTSQPPVSTTTTVTTTKTKIVGGDRQQEIARQAKALRDERRATVKYYFSNKTLLHDN</sequence>
<dbReference type="SUPFAM" id="SSF101898">
    <property type="entry name" value="NHL repeat"/>
    <property type="match status" value="1"/>
</dbReference>
<protein>
    <submittedName>
        <fullName evidence="2">Uncharacterized protein</fullName>
    </submittedName>
</protein>
<feature type="region of interest" description="Disordered" evidence="1">
    <location>
        <begin position="186"/>
        <end position="215"/>
    </location>
</feature>
<organism evidence="2 3">
    <name type="scientific">Rotaria magnacalcarata</name>
    <dbReference type="NCBI Taxonomy" id="392030"/>
    <lineage>
        <taxon>Eukaryota</taxon>
        <taxon>Metazoa</taxon>
        <taxon>Spiralia</taxon>
        <taxon>Gnathifera</taxon>
        <taxon>Rotifera</taxon>
        <taxon>Eurotatoria</taxon>
        <taxon>Bdelloidea</taxon>
        <taxon>Philodinida</taxon>
        <taxon>Philodinidae</taxon>
        <taxon>Rotaria</taxon>
    </lineage>
</organism>
<dbReference type="EMBL" id="CAJOBH010001487">
    <property type="protein sequence ID" value="CAF3857474.1"/>
    <property type="molecule type" value="Genomic_DNA"/>
</dbReference>
<feature type="compositionally biased region" description="Acidic residues" evidence="1">
    <location>
        <begin position="190"/>
        <end position="215"/>
    </location>
</feature>
<evidence type="ECO:0000313" key="2">
    <source>
        <dbReference type="EMBL" id="CAF3857474.1"/>
    </source>
</evidence>
<feature type="region of interest" description="Disordered" evidence="1">
    <location>
        <begin position="61"/>
        <end position="81"/>
    </location>
</feature>
<gene>
    <name evidence="2" type="ORF">BYL167_LOCUS6197</name>
</gene>
<evidence type="ECO:0000256" key="1">
    <source>
        <dbReference type="SAM" id="MobiDB-lite"/>
    </source>
</evidence>
<evidence type="ECO:0000313" key="3">
    <source>
        <dbReference type="Proteomes" id="UP000681967"/>
    </source>
</evidence>
<feature type="compositionally biased region" description="Low complexity" evidence="1">
    <location>
        <begin position="68"/>
        <end position="81"/>
    </location>
</feature>
<comment type="caution">
    <text evidence="2">The sequence shown here is derived from an EMBL/GenBank/DDBJ whole genome shotgun (WGS) entry which is preliminary data.</text>
</comment>
<dbReference type="Proteomes" id="UP000681967">
    <property type="component" value="Unassembled WGS sequence"/>
</dbReference>
<dbReference type="AlphaFoldDB" id="A0A8S2KMG1"/>
<name>A0A8S2KMG1_9BILA</name>
<proteinExistence type="predicted"/>